<dbReference type="HOGENOM" id="CLU_000445_114_15_7"/>
<dbReference type="CDD" id="cd00082">
    <property type="entry name" value="HisKA"/>
    <property type="match status" value="1"/>
</dbReference>
<name>L0RA85_9BACT</name>
<dbReference type="Gene3D" id="3.40.50.2300">
    <property type="match status" value="1"/>
</dbReference>
<dbReference type="CDD" id="cd17546">
    <property type="entry name" value="REC_hyHK_CKI1_RcsC-like"/>
    <property type="match status" value="1"/>
</dbReference>
<keyword evidence="3 5" id="KW-0597">Phosphoprotein</keyword>
<reference evidence="8 9" key="1">
    <citation type="submission" date="2012-10" db="EMBL/GenBank/DDBJ databases">
        <authorList>
            <person name="Genoscope - CEA"/>
        </authorList>
    </citation>
    <scope>NUCLEOTIDE SEQUENCE [LARGE SCALE GENOMIC DNA]</scope>
    <source>
        <strain evidence="9">AM13 / DSM 14728</strain>
    </source>
</reference>
<comment type="catalytic activity">
    <reaction evidence="1">
        <text>ATP + protein L-histidine = ADP + protein N-phospho-L-histidine.</text>
        <dbReference type="EC" id="2.7.13.3"/>
    </reaction>
</comment>
<dbReference type="eggNOG" id="COG0784">
    <property type="taxonomic scope" value="Bacteria"/>
</dbReference>
<dbReference type="PROSITE" id="PS50113">
    <property type="entry name" value="PAC"/>
    <property type="match status" value="1"/>
</dbReference>
<dbReference type="PATRIC" id="fig|1121451.3.peg.1637"/>
<evidence type="ECO:0000259" key="7">
    <source>
        <dbReference type="PROSITE" id="PS50113"/>
    </source>
</evidence>
<keyword evidence="9" id="KW-1185">Reference proteome</keyword>
<accession>L0RA85</accession>
<dbReference type="RefSeq" id="WP_015336272.1">
    <property type="nucleotide sequence ID" value="NC_020055.1"/>
</dbReference>
<dbReference type="EC" id="2.7.13.3" evidence="2"/>
<evidence type="ECO:0000259" key="6">
    <source>
        <dbReference type="PROSITE" id="PS50110"/>
    </source>
</evidence>
<dbReference type="AlphaFoldDB" id="L0RA85"/>
<evidence type="ECO:0000256" key="2">
    <source>
        <dbReference type="ARBA" id="ARBA00012438"/>
    </source>
</evidence>
<dbReference type="InterPro" id="IPR013656">
    <property type="entry name" value="PAS_4"/>
</dbReference>
<gene>
    <name evidence="8" type="ORF">DESAM_21392</name>
</gene>
<evidence type="ECO:0000256" key="4">
    <source>
        <dbReference type="ARBA" id="ARBA00023012"/>
    </source>
</evidence>
<dbReference type="KEGG" id="dhy:DESAM_21392"/>
<dbReference type="InterPro" id="IPR001789">
    <property type="entry name" value="Sig_transdc_resp-reg_receiver"/>
</dbReference>
<evidence type="ECO:0000256" key="3">
    <source>
        <dbReference type="ARBA" id="ARBA00022553"/>
    </source>
</evidence>
<dbReference type="SMART" id="SM00448">
    <property type="entry name" value="REC"/>
    <property type="match status" value="1"/>
</dbReference>
<protein>
    <recommendedName>
        <fullName evidence="2">histidine kinase</fullName>
        <ecNumber evidence="2">2.7.13.3</ecNumber>
    </recommendedName>
</protein>
<keyword evidence="4" id="KW-0902">Two-component regulatory system</keyword>
<dbReference type="Gene3D" id="1.10.287.130">
    <property type="match status" value="1"/>
</dbReference>
<dbReference type="GO" id="GO:0000155">
    <property type="term" value="F:phosphorelay sensor kinase activity"/>
    <property type="evidence" value="ECO:0007669"/>
    <property type="project" value="InterPro"/>
</dbReference>
<dbReference type="InterPro" id="IPR036097">
    <property type="entry name" value="HisK_dim/P_sf"/>
</dbReference>
<proteinExistence type="predicted"/>
<dbReference type="eggNOG" id="COG2205">
    <property type="taxonomic scope" value="Bacteria"/>
</dbReference>
<sequence length="655" mass="72782">MKNKIYSALLLVCIVIAFGAGTFGGAHLFFAIAAEAVIVGVGLWALLKLREGRVCERAEIESWHATVMNNAGLAYYRADMDGELIFVDDLCRVFGQSLMLPDGDDWQKILLPHLSERGDGSRWEKLLLSEDAFDCFESTHMVHGGHSVFFAHTMQLLFDSDGQVSGIAGTVCDISSQKKVERELLKKSSLLDAVMNYSEDSVFIQDFEGNLVKVNNVFCSYAGAVKPEECIGANIRDYLSPQVVAKVMQDIGEVVTTGRDSNFIMPAVDSLGNKLRFDVRHCLYRNCDGEPESIIGFARALPEKDGSLDFEMRNADFALLETISHELRTPLAGIIGSLRVLEGTDLSAEAKGYVDKCILSAERFNDVVSNYLHELSGNFDPDDKEFISPASVMENIVELFKPAALQQERCISCAADENLPDKILCSKRGVSQALFCLMNIGMSVFPEQGITLGARVCERDADKFILDFYLTSDSKMTQDQNECMFTDCFKRSAGRIDAAIYSESGEQTEFGFKFEAPSAQAVDSKVDSTEQSLTVLLAEDDISSQVLMRKKLEGWGHAVRTASTGLEVLGCIKEQEYDLVLMDIHMPEMNGYEAIRSIREYESGGAQVPIVVMSAYVNDRFREEIKELGITDFVSKPIRTEEFKKTLDQHFKKDS</sequence>
<dbReference type="PANTHER" id="PTHR45339:SF1">
    <property type="entry name" value="HYBRID SIGNAL TRANSDUCTION HISTIDINE KINASE J"/>
    <property type="match status" value="1"/>
</dbReference>
<feature type="domain" description="PAC" evidence="7">
    <location>
        <begin position="134"/>
        <end position="186"/>
    </location>
</feature>
<dbReference type="Pfam" id="PF00512">
    <property type="entry name" value="HisKA"/>
    <property type="match status" value="1"/>
</dbReference>
<dbReference type="SUPFAM" id="SSF47384">
    <property type="entry name" value="Homodimeric domain of signal transducing histidine kinase"/>
    <property type="match status" value="1"/>
</dbReference>
<evidence type="ECO:0000256" key="5">
    <source>
        <dbReference type="PROSITE-ProRule" id="PRU00169"/>
    </source>
</evidence>
<dbReference type="SUPFAM" id="SSF52172">
    <property type="entry name" value="CheY-like"/>
    <property type="match status" value="1"/>
</dbReference>
<evidence type="ECO:0000313" key="8">
    <source>
        <dbReference type="EMBL" id="CCO23669.1"/>
    </source>
</evidence>
<dbReference type="Gene3D" id="3.30.450.20">
    <property type="entry name" value="PAS domain"/>
    <property type="match status" value="2"/>
</dbReference>
<evidence type="ECO:0000256" key="1">
    <source>
        <dbReference type="ARBA" id="ARBA00000085"/>
    </source>
</evidence>
<dbReference type="STRING" id="1121451.DESAM_21392"/>
<dbReference type="SMART" id="SM00388">
    <property type="entry name" value="HisKA"/>
    <property type="match status" value="1"/>
</dbReference>
<dbReference type="PANTHER" id="PTHR45339">
    <property type="entry name" value="HYBRID SIGNAL TRANSDUCTION HISTIDINE KINASE J"/>
    <property type="match status" value="1"/>
</dbReference>
<dbReference type="Proteomes" id="UP000010808">
    <property type="component" value="Chromosome"/>
</dbReference>
<dbReference type="Pfam" id="PF00072">
    <property type="entry name" value="Response_reg"/>
    <property type="match status" value="1"/>
</dbReference>
<dbReference type="PROSITE" id="PS50110">
    <property type="entry name" value="RESPONSE_REGULATORY"/>
    <property type="match status" value="1"/>
</dbReference>
<organism evidence="8 9">
    <name type="scientific">Maridesulfovibrio hydrothermalis AM13 = DSM 14728</name>
    <dbReference type="NCBI Taxonomy" id="1121451"/>
    <lineage>
        <taxon>Bacteria</taxon>
        <taxon>Pseudomonadati</taxon>
        <taxon>Thermodesulfobacteriota</taxon>
        <taxon>Desulfovibrionia</taxon>
        <taxon>Desulfovibrionales</taxon>
        <taxon>Desulfovibrionaceae</taxon>
        <taxon>Maridesulfovibrio</taxon>
    </lineage>
</organism>
<dbReference type="Pfam" id="PF08448">
    <property type="entry name" value="PAS_4"/>
    <property type="match status" value="1"/>
</dbReference>
<feature type="domain" description="Response regulatory" evidence="6">
    <location>
        <begin position="534"/>
        <end position="651"/>
    </location>
</feature>
<dbReference type="OrthoDB" id="9796457at2"/>
<dbReference type="SUPFAM" id="SSF55785">
    <property type="entry name" value="PYP-like sensor domain (PAS domain)"/>
    <property type="match status" value="2"/>
</dbReference>
<dbReference type="InterPro" id="IPR000700">
    <property type="entry name" value="PAS-assoc_C"/>
</dbReference>
<evidence type="ECO:0000313" key="9">
    <source>
        <dbReference type="Proteomes" id="UP000010808"/>
    </source>
</evidence>
<dbReference type="InterPro" id="IPR003661">
    <property type="entry name" value="HisK_dim/P_dom"/>
</dbReference>
<dbReference type="SMART" id="SM00091">
    <property type="entry name" value="PAS"/>
    <property type="match status" value="1"/>
</dbReference>
<dbReference type="InterPro" id="IPR035965">
    <property type="entry name" value="PAS-like_dom_sf"/>
</dbReference>
<dbReference type="InterPro" id="IPR000014">
    <property type="entry name" value="PAS"/>
</dbReference>
<dbReference type="InterPro" id="IPR011006">
    <property type="entry name" value="CheY-like_superfamily"/>
</dbReference>
<feature type="modified residue" description="4-aspartylphosphate" evidence="5">
    <location>
        <position position="583"/>
    </location>
</feature>
<dbReference type="EMBL" id="FO203522">
    <property type="protein sequence ID" value="CCO23669.1"/>
    <property type="molecule type" value="Genomic_DNA"/>
</dbReference>